<proteinExistence type="predicted"/>
<name>A0A1A9ZDL4_GLOPL</name>
<accession>A0A1A9ZDL4</accession>
<organism evidence="1 2">
    <name type="scientific">Glossina pallidipes</name>
    <name type="common">Tsetse fly</name>
    <dbReference type="NCBI Taxonomy" id="7398"/>
    <lineage>
        <taxon>Eukaryota</taxon>
        <taxon>Metazoa</taxon>
        <taxon>Ecdysozoa</taxon>
        <taxon>Arthropoda</taxon>
        <taxon>Hexapoda</taxon>
        <taxon>Insecta</taxon>
        <taxon>Pterygota</taxon>
        <taxon>Neoptera</taxon>
        <taxon>Endopterygota</taxon>
        <taxon>Diptera</taxon>
        <taxon>Brachycera</taxon>
        <taxon>Muscomorpha</taxon>
        <taxon>Hippoboscoidea</taxon>
        <taxon>Glossinidae</taxon>
        <taxon>Glossina</taxon>
    </lineage>
</organism>
<dbReference type="InterPro" id="IPR015955">
    <property type="entry name" value="Lactate_DH/Glyco_Ohase_4_C"/>
</dbReference>
<keyword evidence="2" id="KW-1185">Reference proteome</keyword>
<sequence length="121" mass="13688">MQLNYSYRVMQLNYSYRVTGIFSTAFAASNGTNAPLFSLKFRLYTSGVCEILKLPPMDSVKENMLEFCLKSLVEDISEGIEQAKKDSLKTLWNRGQPRVLLLLSALMLSFIRVRKGAVIAK</sequence>
<dbReference type="STRING" id="7398.A0A1A9ZDL4"/>
<dbReference type="EnsemblMetazoa" id="GPAI011437-RA">
    <property type="protein sequence ID" value="GPAI011437-PA"/>
    <property type="gene ID" value="GPAI011437"/>
</dbReference>
<protein>
    <submittedName>
        <fullName evidence="1">Uncharacterized protein</fullName>
    </submittedName>
</protein>
<reference evidence="2" key="1">
    <citation type="submission" date="2014-03" db="EMBL/GenBank/DDBJ databases">
        <authorList>
            <person name="Aksoy S."/>
            <person name="Warren W."/>
            <person name="Wilson R.K."/>
        </authorList>
    </citation>
    <scope>NUCLEOTIDE SEQUENCE [LARGE SCALE GENOMIC DNA]</scope>
    <source>
        <strain evidence="2">IAEA</strain>
    </source>
</reference>
<dbReference type="VEuPathDB" id="VectorBase:GPAI011437"/>
<evidence type="ECO:0000313" key="1">
    <source>
        <dbReference type="EnsemblMetazoa" id="GPAI011437-PA"/>
    </source>
</evidence>
<dbReference type="Gene3D" id="3.90.110.10">
    <property type="entry name" value="Lactate dehydrogenase/glycoside hydrolase, family 4, C-terminal"/>
    <property type="match status" value="1"/>
</dbReference>
<dbReference type="AlphaFoldDB" id="A0A1A9ZDL4"/>
<dbReference type="Proteomes" id="UP000092445">
    <property type="component" value="Unassembled WGS sequence"/>
</dbReference>
<reference evidence="1" key="2">
    <citation type="submission" date="2020-05" db="UniProtKB">
        <authorList>
            <consortium name="EnsemblMetazoa"/>
        </authorList>
    </citation>
    <scope>IDENTIFICATION</scope>
    <source>
        <strain evidence="1">IAEA</strain>
    </source>
</reference>
<evidence type="ECO:0000313" key="2">
    <source>
        <dbReference type="Proteomes" id="UP000092445"/>
    </source>
</evidence>
<dbReference type="GO" id="GO:0016616">
    <property type="term" value="F:oxidoreductase activity, acting on the CH-OH group of donors, NAD or NADP as acceptor"/>
    <property type="evidence" value="ECO:0007669"/>
    <property type="project" value="InterPro"/>
</dbReference>